<sequence length="307" mass="35155">MMNYPPVNIDWAYLVEKIERLLDLSDEFLSRKLADEVDVDPLLFRDHIAFRWSHEGLLEAVSYPDLPERDELLGIDEILARLHQNTRQFVAGFPANNVLLWGERGTGKSSAVKCLLREFAPLGLRLVELHRDDLFHLPVITRALRAQPFRFILFCDDLSFDEAESGHRELKTLLQGGIEAPPPNVLIYATANRRHLMPERFAERGEQAEIHPEEAISEKLSLSDRFGITLGFYPVNQDLYLAIVRHLAARRQLELDQHDLEREALQWALLRGARSGRVARQFIDDLSGRLAMNSLDRDTPLANTGHP</sequence>
<evidence type="ECO:0000313" key="1">
    <source>
        <dbReference type="EMBL" id="UWZ78826.1"/>
    </source>
</evidence>
<reference evidence="1" key="1">
    <citation type="journal article" date="2022" name="Environ. Microbiol.">
        <title>Geoalkalibacter halelectricus SAP #1 sp. nov. possessing extracellular electron transfer and mineral#reducing capabilities from a haloalkaline environment.</title>
        <authorList>
            <person name="Yadav S."/>
            <person name="Singh R."/>
            <person name="Sundharam S.S."/>
            <person name="Chaudhary S."/>
            <person name="Krishnamurthi S."/>
            <person name="Patil S.A."/>
        </authorList>
    </citation>
    <scope>NUCLEOTIDE SEQUENCE</scope>
    <source>
        <strain evidence="1">SAP-1</strain>
    </source>
</reference>
<proteinExistence type="predicted"/>
<dbReference type="Proteomes" id="UP001060414">
    <property type="component" value="Chromosome"/>
</dbReference>
<evidence type="ECO:0000313" key="2">
    <source>
        <dbReference type="Proteomes" id="UP001060414"/>
    </source>
</evidence>
<dbReference type="GO" id="GO:0005524">
    <property type="term" value="F:ATP binding"/>
    <property type="evidence" value="ECO:0007669"/>
    <property type="project" value="UniProtKB-KW"/>
</dbReference>
<organism evidence="1 2">
    <name type="scientific">Geoalkalibacter halelectricus</name>
    <dbReference type="NCBI Taxonomy" id="2847045"/>
    <lineage>
        <taxon>Bacteria</taxon>
        <taxon>Pseudomonadati</taxon>
        <taxon>Thermodesulfobacteriota</taxon>
        <taxon>Desulfuromonadia</taxon>
        <taxon>Desulfuromonadales</taxon>
        <taxon>Geoalkalibacteraceae</taxon>
        <taxon>Geoalkalibacter</taxon>
    </lineage>
</organism>
<keyword evidence="2" id="KW-1185">Reference proteome</keyword>
<keyword evidence="1" id="KW-0067">ATP-binding</keyword>
<gene>
    <name evidence="1" type="ORF">L9S41_14225</name>
</gene>
<dbReference type="Pfam" id="PF05673">
    <property type="entry name" value="DUF815"/>
    <property type="match status" value="1"/>
</dbReference>
<dbReference type="EMBL" id="CP092109">
    <property type="protein sequence ID" value="UWZ78826.1"/>
    <property type="molecule type" value="Genomic_DNA"/>
</dbReference>
<accession>A0ABY5ZI77</accession>
<dbReference type="RefSeq" id="WP_260747186.1">
    <property type="nucleotide sequence ID" value="NZ_CP092109.1"/>
</dbReference>
<dbReference type="Gene3D" id="3.40.50.300">
    <property type="entry name" value="P-loop containing nucleotide triphosphate hydrolases"/>
    <property type="match status" value="1"/>
</dbReference>
<dbReference type="PANTHER" id="PTHR42935:SF1">
    <property type="entry name" value="SLR0930 PROTEIN"/>
    <property type="match status" value="1"/>
</dbReference>
<protein>
    <submittedName>
        <fullName evidence="1">ATP-binding protein</fullName>
    </submittedName>
</protein>
<dbReference type="PANTHER" id="PTHR42935">
    <property type="entry name" value="SLR0930 PROTEIN"/>
    <property type="match status" value="1"/>
</dbReference>
<keyword evidence="1" id="KW-0547">Nucleotide-binding</keyword>
<dbReference type="InterPro" id="IPR008533">
    <property type="entry name" value="DUF815"/>
</dbReference>
<name>A0ABY5ZI77_9BACT</name>
<dbReference type="SUPFAM" id="SSF52540">
    <property type="entry name" value="P-loop containing nucleoside triphosphate hydrolases"/>
    <property type="match status" value="1"/>
</dbReference>
<dbReference type="InterPro" id="IPR027417">
    <property type="entry name" value="P-loop_NTPase"/>
</dbReference>